<dbReference type="Gene3D" id="1.25.40.20">
    <property type="entry name" value="Ankyrin repeat-containing domain"/>
    <property type="match status" value="1"/>
</dbReference>
<organism evidence="4 5">
    <name type="scientific">Lepidopterella palustris CBS 459.81</name>
    <dbReference type="NCBI Taxonomy" id="1314670"/>
    <lineage>
        <taxon>Eukaryota</taxon>
        <taxon>Fungi</taxon>
        <taxon>Dikarya</taxon>
        <taxon>Ascomycota</taxon>
        <taxon>Pezizomycotina</taxon>
        <taxon>Dothideomycetes</taxon>
        <taxon>Pleosporomycetidae</taxon>
        <taxon>Mytilinidiales</taxon>
        <taxon>Argynnaceae</taxon>
        <taxon>Lepidopterella</taxon>
    </lineage>
</organism>
<dbReference type="PROSITE" id="PS50297">
    <property type="entry name" value="ANK_REP_REGION"/>
    <property type="match status" value="3"/>
</dbReference>
<sequence>RTALQVAADVGNIELVQILLAAGADVNAPAANYAGATSLQAAAIRGYVGIATILLDAGANTNGHAASEQGRTALEGAAEHGRIDMVQLLLNAGAELHGNGERQYRNALELASENGHNAVRRLIEAYYESHKPGI</sequence>
<evidence type="ECO:0000313" key="5">
    <source>
        <dbReference type="Proteomes" id="UP000250266"/>
    </source>
</evidence>
<dbReference type="EMBL" id="KV745585">
    <property type="protein sequence ID" value="OCK74011.1"/>
    <property type="molecule type" value="Genomic_DNA"/>
</dbReference>
<dbReference type="InterPro" id="IPR002110">
    <property type="entry name" value="Ankyrin_rpt"/>
</dbReference>
<gene>
    <name evidence="4" type="ORF">K432DRAFT_311560</name>
</gene>
<dbReference type="Pfam" id="PF12796">
    <property type="entry name" value="Ank_2"/>
    <property type="match status" value="1"/>
</dbReference>
<dbReference type="InterPro" id="IPR036770">
    <property type="entry name" value="Ankyrin_rpt-contain_sf"/>
</dbReference>
<protein>
    <submittedName>
        <fullName evidence="4">Ankyrin</fullName>
    </submittedName>
</protein>
<dbReference type="Proteomes" id="UP000250266">
    <property type="component" value="Unassembled WGS sequence"/>
</dbReference>
<evidence type="ECO:0000313" key="4">
    <source>
        <dbReference type="EMBL" id="OCK74011.1"/>
    </source>
</evidence>
<dbReference type="PANTHER" id="PTHR24173:SF74">
    <property type="entry name" value="ANKYRIN REPEAT DOMAIN-CONTAINING PROTEIN 16"/>
    <property type="match status" value="1"/>
</dbReference>
<dbReference type="AlphaFoldDB" id="A0A8E2DYB0"/>
<proteinExistence type="predicted"/>
<dbReference type="PANTHER" id="PTHR24173">
    <property type="entry name" value="ANKYRIN REPEAT CONTAINING"/>
    <property type="match status" value="1"/>
</dbReference>
<dbReference type="OrthoDB" id="539213at2759"/>
<keyword evidence="1" id="KW-0677">Repeat</keyword>
<evidence type="ECO:0000256" key="1">
    <source>
        <dbReference type="ARBA" id="ARBA00022737"/>
    </source>
</evidence>
<keyword evidence="5" id="KW-1185">Reference proteome</keyword>
<accession>A0A8E2DYB0</accession>
<keyword evidence="2 3" id="KW-0040">ANK repeat</keyword>
<feature type="repeat" description="ANK" evidence="3">
    <location>
        <begin position="34"/>
        <end position="66"/>
    </location>
</feature>
<dbReference type="SUPFAM" id="SSF48403">
    <property type="entry name" value="Ankyrin repeat"/>
    <property type="match status" value="1"/>
</dbReference>
<evidence type="ECO:0000256" key="2">
    <source>
        <dbReference type="ARBA" id="ARBA00023043"/>
    </source>
</evidence>
<reference evidence="4 5" key="1">
    <citation type="journal article" date="2016" name="Nat. Commun.">
        <title>Ectomycorrhizal ecology is imprinted in the genome of the dominant symbiotic fungus Cenococcum geophilum.</title>
        <authorList>
            <consortium name="DOE Joint Genome Institute"/>
            <person name="Peter M."/>
            <person name="Kohler A."/>
            <person name="Ohm R.A."/>
            <person name="Kuo A."/>
            <person name="Krutzmann J."/>
            <person name="Morin E."/>
            <person name="Arend M."/>
            <person name="Barry K.W."/>
            <person name="Binder M."/>
            <person name="Choi C."/>
            <person name="Clum A."/>
            <person name="Copeland A."/>
            <person name="Grisel N."/>
            <person name="Haridas S."/>
            <person name="Kipfer T."/>
            <person name="LaButti K."/>
            <person name="Lindquist E."/>
            <person name="Lipzen A."/>
            <person name="Maire R."/>
            <person name="Meier B."/>
            <person name="Mihaltcheva S."/>
            <person name="Molinier V."/>
            <person name="Murat C."/>
            <person name="Poggeler S."/>
            <person name="Quandt C.A."/>
            <person name="Sperisen C."/>
            <person name="Tritt A."/>
            <person name="Tisserant E."/>
            <person name="Crous P.W."/>
            <person name="Henrissat B."/>
            <person name="Nehls U."/>
            <person name="Egli S."/>
            <person name="Spatafora J.W."/>
            <person name="Grigoriev I.V."/>
            <person name="Martin F.M."/>
        </authorList>
    </citation>
    <scope>NUCLEOTIDE SEQUENCE [LARGE SCALE GENOMIC DNA]</scope>
    <source>
        <strain evidence="4 5">CBS 459.81</strain>
    </source>
</reference>
<dbReference type="PROSITE" id="PS50088">
    <property type="entry name" value="ANK_REPEAT"/>
    <property type="match status" value="3"/>
</dbReference>
<feature type="repeat" description="ANK" evidence="3">
    <location>
        <begin position="1"/>
        <end position="31"/>
    </location>
</feature>
<dbReference type="SMART" id="SM00248">
    <property type="entry name" value="ANK"/>
    <property type="match status" value="3"/>
</dbReference>
<feature type="repeat" description="ANK" evidence="3">
    <location>
        <begin position="69"/>
        <end position="101"/>
    </location>
</feature>
<name>A0A8E2DYB0_9PEZI</name>
<evidence type="ECO:0000256" key="3">
    <source>
        <dbReference type="PROSITE-ProRule" id="PRU00023"/>
    </source>
</evidence>
<feature type="non-terminal residue" evidence="4">
    <location>
        <position position="1"/>
    </location>
</feature>